<dbReference type="Proteomes" id="UP000270094">
    <property type="component" value="Unassembled WGS sequence"/>
</dbReference>
<feature type="compositionally biased region" description="Gly residues" evidence="1">
    <location>
        <begin position="206"/>
        <end position="237"/>
    </location>
</feature>
<dbReference type="EMBL" id="UYYB01108224">
    <property type="protein sequence ID" value="VDM80337.1"/>
    <property type="molecule type" value="Genomic_DNA"/>
</dbReference>
<evidence type="ECO:0000313" key="3">
    <source>
        <dbReference type="EMBL" id="VDM80337.1"/>
    </source>
</evidence>
<keyword evidence="2" id="KW-1133">Transmembrane helix</keyword>
<sequence length="237" mass="25335">MTVTNAIAAAKCPDEYTYMRTELECEKPQDCMKGQEDESGADERALCAEYFERNVAQKKRCCPIGYNVKAYCTKRKCSTFSDCNAGQYCEPSKEVCCYIGDTKLDGSKHEKGEICQGPCSDKEVRVKDRDRTVNPVYKAVFIISVILTVVFAFLAVIMFVNYRSKNFCDKYTPKKKKKRSKKSKKSKKDKGEGGGGTEGAESSTGGVSGTSGTGATGEGTSGAGGAAGGAGEGPGAA</sequence>
<accession>A0A3P7JVN6</accession>
<keyword evidence="4" id="KW-1185">Reference proteome</keyword>
<keyword evidence="2" id="KW-0472">Membrane</keyword>
<evidence type="ECO:0000256" key="2">
    <source>
        <dbReference type="SAM" id="Phobius"/>
    </source>
</evidence>
<name>A0A3P7JVN6_STRVU</name>
<gene>
    <name evidence="3" type="ORF">SVUK_LOCUS15335</name>
</gene>
<feature type="compositionally biased region" description="Basic residues" evidence="1">
    <location>
        <begin position="178"/>
        <end position="188"/>
    </location>
</feature>
<protein>
    <submittedName>
        <fullName evidence="3">Uncharacterized protein</fullName>
    </submittedName>
</protein>
<evidence type="ECO:0000256" key="1">
    <source>
        <dbReference type="SAM" id="MobiDB-lite"/>
    </source>
</evidence>
<keyword evidence="2" id="KW-0812">Transmembrane</keyword>
<feature type="region of interest" description="Disordered" evidence="1">
    <location>
        <begin position="178"/>
        <end position="237"/>
    </location>
</feature>
<reference evidence="3 4" key="1">
    <citation type="submission" date="2018-11" db="EMBL/GenBank/DDBJ databases">
        <authorList>
            <consortium name="Pathogen Informatics"/>
        </authorList>
    </citation>
    <scope>NUCLEOTIDE SEQUENCE [LARGE SCALE GENOMIC DNA]</scope>
</reference>
<evidence type="ECO:0000313" key="4">
    <source>
        <dbReference type="Proteomes" id="UP000270094"/>
    </source>
</evidence>
<feature type="transmembrane region" description="Helical" evidence="2">
    <location>
        <begin position="139"/>
        <end position="160"/>
    </location>
</feature>
<organism evidence="3 4">
    <name type="scientific">Strongylus vulgaris</name>
    <name type="common">Blood worm</name>
    <dbReference type="NCBI Taxonomy" id="40348"/>
    <lineage>
        <taxon>Eukaryota</taxon>
        <taxon>Metazoa</taxon>
        <taxon>Ecdysozoa</taxon>
        <taxon>Nematoda</taxon>
        <taxon>Chromadorea</taxon>
        <taxon>Rhabditida</taxon>
        <taxon>Rhabditina</taxon>
        <taxon>Rhabditomorpha</taxon>
        <taxon>Strongyloidea</taxon>
        <taxon>Strongylidae</taxon>
        <taxon>Strongylus</taxon>
    </lineage>
</organism>
<proteinExistence type="predicted"/>
<dbReference type="OrthoDB" id="5867869at2759"/>
<dbReference type="AlphaFoldDB" id="A0A3P7JVN6"/>